<name>J3M227_ORYBR</name>
<dbReference type="Gramene" id="OB04G34520.1">
    <property type="protein sequence ID" value="OB04G34520.1"/>
    <property type="gene ID" value="OB04G34520"/>
</dbReference>
<evidence type="ECO:0000313" key="2">
    <source>
        <dbReference type="EnsemblPlants" id="OB04G34520.1"/>
    </source>
</evidence>
<reference evidence="2" key="1">
    <citation type="journal article" date="2013" name="Nat. Commun.">
        <title>Whole-genome sequencing of Oryza brachyantha reveals mechanisms underlying Oryza genome evolution.</title>
        <authorList>
            <person name="Chen J."/>
            <person name="Huang Q."/>
            <person name="Gao D."/>
            <person name="Wang J."/>
            <person name="Lang Y."/>
            <person name="Liu T."/>
            <person name="Li B."/>
            <person name="Bai Z."/>
            <person name="Luis Goicoechea J."/>
            <person name="Liang C."/>
            <person name="Chen C."/>
            <person name="Zhang W."/>
            <person name="Sun S."/>
            <person name="Liao Y."/>
            <person name="Zhang X."/>
            <person name="Yang L."/>
            <person name="Song C."/>
            <person name="Wang M."/>
            <person name="Shi J."/>
            <person name="Liu G."/>
            <person name="Liu J."/>
            <person name="Zhou H."/>
            <person name="Zhou W."/>
            <person name="Yu Q."/>
            <person name="An N."/>
            <person name="Chen Y."/>
            <person name="Cai Q."/>
            <person name="Wang B."/>
            <person name="Liu B."/>
            <person name="Min J."/>
            <person name="Huang Y."/>
            <person name="Wu H."/>
            <person name="Li Z."/>
            <person name="Zhang Y."/>
            <person name="Yin Y."/>
            <person name="Song W."/>
            <person name="Jiang J."/>
            <person name="Jackson S.A."/>
            <person name="Wing R.A."/>
            <person name="Wang J."/>
            <person name="Chen M."/>
        </authorList>
    </citation>
    <scope>NUCLEOTIDE SEQUENCE [LARGE SCALE GENOMIC DNA]</scope>
    <source>
        <strain evidence="2">cv. IRGC 101232</strain>
    </source>
</reference>
<keyword evidence="3" id="KW-1185">Reference proteome</keyword>
<proteinExistence type="predicted"/>
<dbReference type="AlphaFoldDB" id="J3M227"/>
<evidence type="ECO:0000256" key="1">
    <source>
        <dbReference type="SAM" id="MobiDB-lite"/>
    </source>
</evidence>
<protein>
    <submittedName>
        <fullName evidence="2">Uncharacterized protein</fullName>
    </submittedName>
</protein>
<feature type="region of interest" description="Disordered" evidence="1">
    <location>
        <begin position="131"/>
        <end position="174"/>
    </location>
</feature>
<dbReference type="Proteomes" id="UP000006038">
    <property type="component" value="Chromosome 4"/>
</dbReference>
<dbReference type="EnsemblPlants" id="OB04G34520.1">
    <property type="protein sequence ID" value="OB04G34520.1"/>
    <property type="gene ID" value="OB04G34520"/>
</dbReference>
<dbReference type="HOGENOM" id="CLU_1542435_0_0_1"/>
<accession>J3M227</accession>
<sequence length="174" mass="18525">MLTTASLVLNLGDGPLGPPVNGLRQRLVVGGEVPAGDLALPPRLAPEAEVGGAVLLVGEVGEPVEAEAERVDPGVGGRVVLVDVAEVVPEHQVPPLLLPDAVVVLAVLRLPLRVQPPRLLLAPLPVRHDRHIRRRCHGQQQQQRGRRESHGNPHLAELGEERPRKGGRRSGVDG</sequence>
<organism evidence="2">
    <name type="scientific">Oryza brachyantha</name>
    <name type="common">malo sina</name>
    <dbReference type="NCBI Taxonomy" id="4533"/>
    <lineage>
        <taxon>Eukaryota</taxon>
        <taxon>Viridiplantae</taxon>
        <taxon>Streptophyta</taxon>
        <taxon>Embryophyta</taxon>
        <taxon>Tracheophyta</taxon>
        <taxon>Spermatophyta</taxon>
        <taxon>Magnoliopsida</taxon>
        <taxon>Liliopsida</taxon>
        <taxon>Poales</taxon>
        <taxon>Poaceae</taxon>
        <taxon>BOP clade</taxon>
        <taxon>Oryzoideae</taxon>
        <taxon>Oryzeae</taxon>
        <taxon>Oryzinae</taxon>
        <taxon>Oryza</taxon>
    </lineage>
</organism>
<evidence type="ECO:0000313" key="3">
    <source>
        <dbReference type="Proteomes" id="UP000006038"/>
    </source>
</evidence>
<feature type="compositionally biased region" description="Basic and acidic residues" evidence="1">
    <location>
        <begin position="145"/>
        <end position="174"/>
    </location>
</feature>
<reference evidence="2" key="2">
    <citation type="submission" date="2013-04" db="UniProtKB">
        <authorList>
            <consortium name="EnsemblPlants"/>
        </authorList>
    </citation>
    <scope>IDENTIFICATION</scope>
</reference>